<gene>
    <name evidence="6" type="ORF">GcM3_214030</name>
</gene>
<dbReference type="Proteomes" id="UP000283383">
    <property type="component" value="Unassembled WGS sequence"/>
</dbReference>
<evidence type="ECO:0000256" key="1">
    <source>
        <dbReference type="ARBA" id="ARBA00004141"/>
    </source>
</evidence>
<sequence length="643" mass="70811">MHLLRYTTRSLPRSVILDVSEPVDTYLSDRDEGLQRWSSVIGILTAIAGNILISFALNIQRLAHIKVQEDNMDKIQPMPTIDNAALSRSRSHVRNIIQGSDEYHSFVRPHSSQDHLASLDQSDLKISQVKTYLSSPYWWIGIFMMTVGESGNFLAYGFAPASIVSPLGVVALISNCLIAPILLKERFRLRDFWGVMVAITGAVTVVLSAKQKEQKLGPHEITEAIMRTEFRIYMILTVFLIGVLAWASPKYGNKMILIDLGLVGLLGGYTALSTKGISSMLSSTFLRALTTPITYLLLFILVVTAVMQVRYLNKALQRFDSTQVIPVQFVAFTISVIVGSSILYRDLEKITAYNATKLICGCLLAFLGVWLITSGRPANKEYNSKKNLSHEQVNLLSFNEDLEPIRGSIPSGNIAENENARAINMKRSSTSHALSHSTPKFFPISEHRTDAIGLSSEESPLLDRKRTSYSKRQMPAINSLNLRPLSAQSLDIETHKLTINLSKPLSTSVKPHLAHALTTSIVPQSAAQPIDSPLIHKLELPVTSSHHPISRLITGPLISPLSGGLSGATADSFRRGVNSSINGRPRKLHHSSSLHLIKYESKSGLCNPVDPPHKVDEQRSSHLVEDDSQNNLLGRSLGATIIG</sequence>
<proteinExistence type="predicted"/>
<comment type="caution">
    <text evidence="6">The sequence shown here is derived from an EMBL/GenBank/DDBJ whole genome shotgun (WGS) entry which is preliminary data.</text>
</comment>
<keyword evidence="2 5" id="KW-0812">Transmembrane</keyword>
<reference evidence="6 7" key="1">
    <citation type="journal article" date="2018" name="BMC Genomics">
        <title>Comparative genome analyses reveal sequence features reflecting distinct modes of host-adaptation between dicot and monocot powdery mildew.</title>
        <authorList>
            <person name="Wu Y."/>
            <person name="Ma X."/>
            <person name="Pan Z."/>
            <person name="Kale S.D."/>
            <person name="Song Y."/>
            <person name="King H."/>
            <person name="Zhang Q."/>
            <person name="Presley C."/>
            <person name="Deng X."/>
            <person name="Wei C.I."/>
            <person name="Xiao S."/>
        </authorList>
    </citation>
    <scope>NUCLEOTIDE SEQUENCE [LARGE SCALE GENOMIC DNA]</scope>
    <source>
        <strain evidence="6">UMSG3</strain>
    </source>
</reference>
<evidence type="ECO:0000256" key="5">
    <source>
        <dbReference type="SAM" id="Phobius"/>
    </source>
</evidence>
<dbReference type="PANTHER" id="PTHR12570:SF65">
    <property type="entry name" value="MAGNESIUM TRANSPORTER NIPA9-RELATED"/>
    <property type="match status" value="1"/>
</dbReference>
<dbReference type="AlphaFoldDB" id="A0A420H952"/>
<dbReference type="Pfam" id="PF05653">
    <property type="entry name" value="Mg_trans_NIPA"/>
    <property type="match status" value="1"/>
</dbReference>
<dbReference type="GO" id="GO:0015095">
    <property type="term" value="F:magnesium ion transmembrane transporter activity"/>
    <property type="evidence" value="ECO:0007669"/>
    <property type="project" value="InterPro"/>
</dbReference>
<evidence type="ECO:0000256" key="3">
    <source>
        <dbReference type="ARBA" id="ARBA00022989"/>
    </source>
</evidence>
<feature type="transmembrane region" description="Helical" evidence="5">
    <location>
        <begin position="292"/>
        <end position="312"/>
    </location>
</feature>
<keyword evidence="4 5" id="KW-0472">Membrane</keyword>
<dbReference type="PANTHER" id="PTHR12570">
    <property type="match status" value="1"/>
</dbReference>
<feature type="transmembrane region" description="Helical" evidence="5">
    <location>
        <begin position="324"/>
        <end position="344"/>
    </location>
</feature>
<feature type="transmembrane region" description="Helical" evidence="5">
    <location>
        <begin position="163"/>
        <end position="183"/>
    </location>
</feature>
<keyword evidence="3 5" id="KW-1133">Transmembrane helix</keyword>
<evidence type="ECO:0000313" key="7">
    <source>
        <dbReference type="Proteomes" id="UP000283383"/>
    </source>
</evidence>
<keyword evidence="7" id="KW-1185">Reference proteome</keyword>
<feature type="transmembrane region" description="Helical" evidence="5">
    <location>
        <begin position="230"/>
        <end position="248"/>
    </location>
</feature>
<comment type="subcellular location">
    <subcellularLocation>
        <location evidence="1">Membrane</location>
        <topology evidence="1">Multi-pass membrane protein</topology>
    </subcellularLocation>
</comment>
<evidence type="ECO:0000256" key="2">
    <source>
        <dbReference type="ARBA" id="ARBA00022692"/>
    </source>
</evidence>
<dbReference type="GO" id="GO:0016020">
    <property type="term" value="C:membrane"/>
    <property type="evidence" value="ECO:0007669"/>
    <property type="project" value="UniProtKB-SubCell"/>
</dbReference>
<name>A0A420H952_9PEZI</name>
<dbReference type="SUPFAM" id="SSF103481">
    <property type="entry name" value="Multidrug resistance efflux transporter EmrE"/>
    <property type="match status" value="1"/>
</dbReference>
<dbReference type="InterPro" id="IPR008521">
    <property type="entry name" value="Mg_trans_NIPA"/>
</dbReference>
<feature type="transmembrane region" description="Helical" evidence="5">
    <location>
        <begin position="137"/>
        <end position="157"/>
    </location>
</feature>
<dbReference type="InterPro" id="IPR037185">
    <property type="entry name" value="EmrE-like"/>
</dbReference>
<evidence type="ECO:0000256" key="4">
    <source>
        <dbReference type="ARBA" id="ARBA00023136"/>
    </source>
</evidence>
<dbReference type="EMBL" id="MCBQ01021418">
    <property type="protein sequence ID" value="RKF53948.1"/>
    <property type="molecule type" value="Genomic_DNA"/>
</dbReference>
<accession>A0A420H952</accession>
<protein>
    <submittedName>
        <fullName evidence="6">NIPA-like protein 2</fullName>
    </submittedName>
</protein>
<feature type="transmembrane region" description="Helical" evidence="5">
    <location>
        <begin position="350"/>
        <end position="372"/>
    </location>
</feature>
<feature type="transmembrane region" description="Helical" evidence="5">
    <location>
        <begin position="255"/>
        <end position="272"/>
    </location>
</feature>
<feature type="transmembrane region" description="Helical" evidence="5">
    <location>
        <begin position="37"/>
        <end position="57"/>
    </location>
</feature>
<organism evidence="6 7">
    <name type="scientific">Golovinomyces cichoracearum</name>
    <dbReference type="NCBI Taxonomy" id="62708"/>
    <lineage>
        <taxon>Eukaryota</taxon>
        <taxon>Fungi</taxon>
        <taxon>Dikarya</taxon>
        <taxon>Ascomycota</taxon>
        <taxon>Pezizomycotina</taxon>
        <taxon>Leotiomycetes</taxon>
        <taxon>Erysiphales</taxon>
        <taxon>Erysiphaceae</taxon>
        <taxon>Golovinomyces</taxon>
    </lineage>
</organism>
<feature type="transmembrane region" description="Helical" evidence="5">
    <location>
        <begin position="192"/>
        <end position="210"/>
    </location>
</feature>
<evidence type="ECO:0000313" key="6">
    <source>
        <dbReference type="EMBL" id="RKF53948.1"/>
    </source>
</evidence>